<reference evidence="2 3" key="1">
    <citation type="submission" date="2024-10" db="EMBL/GenBank/DDBJ databases">
        <authorList>
            <person name="Kim D."/>
        </authorList>
    </citation>
    <scope>NUCLEOTIDE SEQUENCE [LARGE SCALE GENOMIC DNA]</scope>
    <source>
        <strain evidence="2">BH-2024</strain>
    </source>
</reference>
<dbReference type="PROSITE" id="PS51186">
    <property type="entry name" value="GNAT"/>
    <property type="match status" value="1"/>
</dbReference>
<dbReference type="Pfam" id="PF00583">
    <property type="entry name" value="Acetyltransf_1"/>
    <property type="match status" value="1"/>
</dbReference>
<dbReference type="Gene3D" id="3.40.630.30">
    <property type="match status" value="1"/>
</dbReference>
<dbReference type="InterPro" id="IPR016181">
    <property type="entry name" value="Acyl_CoA_acyltransferase"/>
</dbReference>
<evidence type="ECO:0000313" key="3">
    <source>
        <dbReference type="Proteomes" id="UP001620626"/>
    </source>
</evidence>
<dbReference type="CDD" id="cd04301">
    <property type="entry name" value="NAT_SF"/>
    <property type="match status" value="1"/>
</dbReference>
<dbReference type="InterPro" id="IPR000182">
    <property type="entry name" value="GNAT_dom"/>
</dbReference>
<dbReference type="AlphaFoldDB" id="A0ABD2M0V7"/>
<dbReference type="EMBL" id="JBICBT010000199">
    <property type="protein sequence ID" value="KAL3121143.1"/>
    <property type="molecule type" value="Genomic_DNA"/>
</dbReference>
<dbReference type="SUPFAM" id="SSF55729">
    <property type="entry name" value="Acyl-CoA N-acyltransferases (Nat)"/>
    <property type="match status" value="1"/>
</dbReference>
<evidence type="ECO:0000259" key="1">
    <source>
        <dbReference type="PROSITE" id="PS51186"/>
    </source>
</evidence>
<gene>
    <name evidence="2" type="ORF">niasHT_006048</name>
</gene>
<dbReference type="Proteomes" id="UP001620626">
    <property type="component" value="Unassembled WGS sequence"/>
</dbReference>
<keyword evidence="3" id="KW-1185">Reference proteome</keyword>
<proteinExistence type="predicted"/>
<accession>A0ABD2M0V7</accession>
<protein>
    <recommendedName>
        <fullName evidence="1">N-acetyltransferase domain-containing protein</fullName>
    </recommendedName>
</protein>
<comment type="caution">
    <text evidence="2">The sequence shown here is derived from an EMBL/GenBank/DDBJ whole genome shotgun (WGS) entry which is preliminary data.</text>
</comment>
<organism evidence="2 3">
    <name type="scientific">Heterodera trifolii</name>
    <dbReference type="NCBI Taxonomy" id="157864"/>
    <lineage>
        <taxon>Eukaryota</taxon>
        <taxon>Metazoa</taxon>
        <taxon>Ecdysozoa</taxon>
        <taxon>Nematoda</taxon>
        <taxon>Chromadorea</taxon>
        <taxon>Rhabditida</taxon>
        <taxon>Tylenchina</taxon>
        <taxon>Tylenchomorpha</taxon>
        <taxon>Tylenchoidea</taxon>
        <taxon>Heteroderidae</taxon>
        <taxon>Heteroderinae</taxon>
        <taxon>Heterodera</taxon>
    </lineage>
</organism>
<evidence type="ECO:0000313" key="2">
    <source>
        <dbReference type="EMBL" id="KAL3121143.1"/>
    </source>
</evidence>
<name>A0ABD2M0V7_9BILA</name>
<feature type="domain" description="N-acetyltransferase" evidence="1">
    <location>
        <begin position="32"/>
        <end position="226"/>
    </location>
</feature>
<sequence>MSSNADERSDEVFATFTINDHHHKEAKEQLQIDIRRMRAEEVQACAEIIRDAYLDDCRKIEHATAEDRMRMHNTEPARSVQAIRNCMDEPESVLFVAENKTKTADDGSANVIAFCRLKLCQNGSTINGGPFAEIGPFATLIGFQGFGIGTALLNEAHKYAQRQWHVAEMQLEVHGVKRPNGQGEIGPMTAQMHFYAKRGYRRTGKVRWFNKPSDANFVVVPSHLAYLELMVKTFQ</sequence>